<reference evidence="2 3" key="1">
    <citation type="journal article" date="2018" name="Mol. Biol. Evol.">
        <title>Analysis of the draft genome of the red seaweed Gracilariopsis chorda provides insights into genome size evolution in Rhodophyta.</title>
        <authorList>
            <person name="Lee J."/>
            <person name="Yang E.C."/>
            <person name="Graf L."/>
            <person name="Yang J.H."/>
            <person name="Qiu H."/>
            <person name="Zel Zion U."/>
            <person name="Chan C.X."/>
            <person name="Stephens T.G."/>
            <person name="Weber A.P.M."/>
            <person name="Boo G.H."/>
            <person name="Boo S.M."/>
            <person name="Kim K.M."/>
            <person name="Shin Y."/>
            <person name="Jung M."/>
            <person name="Lee S.J."/>
            <person name="Yim H.S."/>
            <person name="Lee J.H."/>
            <person name="Bhattacharya D."/>
            <person name="Yoon H.S."/>
        </authorList>
    </citation>
    <scope>NUCLEOTIDE SEQUENCE [LARGE SCALE GENOMIC DNA]</scope>
    <source>
        <strain evidence="2 3">SKKU-2015</strain>
        <tissue evidence="2">Whole body</tissue>
    </source>
</reference>
<protein>
    <recommendedName>
        <fullName evidence="4">Transmembrane protein</fullName>
    </recommendedName>
</protein>
<evidence type="ECO:0000256" key="1">
    <source>
        <dbReference type="SAM" id="SignalP"/>
    </source>
</evidence>
<organism evidence="2 3">
    <name type="scientific">Gracilariopsis chorda</name>
    <dbReference type="NCBI Taxonomy" id="448386"/>
    <lineage>
        <taxon>Eukaryota</taxon>
        <taxon>Rhodophyta</taxon>
        <taxon>Florideophyceae</taxon>
        <taxon>Rhodymeniophycidae</taxon>
        <taxon>Gracilariales</taxon>
        <taxon>Gracilariaceae</taxon>
        <taxon>Gracilariopsis</taxon>
    </lineage>
</organism>
<dbReference type="Proteomes" id="UP000247409">
    <property type="component" value="Unassembled WGS sequence"/>
</dbReference>
<sequence length="101" mass="11202">MARLFRVQVSFFLVVLLLGCMFAPLNALNLDELEATAEDELLDASPEAVTDMERDVTILVRKLDTAVANIIREAEEDMIMSPEPSTEVLEGLTISVDDETM</sequence>
<comment type="caution">
    <text evidence="2">The sequence shown here is derived from an EMBL/GenBank/DDBJ whole genome shotgun (WGS) entry which is preliminary data.</text>
</comment>
<gene>
    <name evidence="2" type="ORF">BWQ96_09155</name>
</gene>
<feature type="chain" id="PRO_5015981941" description="Transmembrane protein" evidence="1">
    <location>
        <begin position="28"/>
        <end position="101"/>
    </location>
</feature>
<evidence type="ECO:0008006" key="4">
    <source>
        <dbReference type="Google" id="ProtNLM"/>
    </source>
</evidence>
<dbReference type="EMBL" id="NBIV01000234">
    <property type="protein sequence ID" value="PXF41123.1"/>
    <property type="molecule type" value="Genomic_DNA"/>
</dbReference>
<evidence type="ECO:0000313" key="3">
    <source>
        <dbReference type="Proteomes" id="UP000247409"/>
    </source>
</evidence>
<dbReference type="AlphaFoldDB" id="A0A2V3IGH5"/>
<keyword evidence="3" id="KW-1185">Reference proteome</keyword>
<evidence type="ECO:0000313" key="2">
    <source>
        <dbReference type="EMBL" id="PXF41123.1"/>
    </source>
</evidence>
<dbReference type="PROSITE" id="PS51257">
    <property type="entry name" value="PROKAR_LIPOPROTEIN"/>
    <property type="match status" value="1"/>
</dbReference>
<accession>A0A2V3IGH5</accession>
<name>A0A2V3IGH5_9FLOR</name>
<proteinExistence type="predicted"/>
<keyword evidence="1" id="KW-0732">Signal</keyword>
<feature type="signal peptide" evidence="1">
    <location>
        <begin position="1"/>
        <end position="27"/>
    </location>
</feature>